<dbReference type="PANTHER" id="PTHR10775:SF188">
    <property type="entry name" value="TRANSPOSASE-ASSOCIATED DOMAIN-CONTAINING PROTEIN"/>
    <property type="match status" value="1"/>
</dbReference>
<dbReference type="Pfam" id="PF02992">
    <property type="entry name" value="Transposase_21"/>
    <property type="match status" value="1"/>
</dbReference>
<dbReference type="Proteomes" id="UP000298416">
    <property type="component" value="Unassembled WGS sequence"/>
</dbReference>
<accession>A0A8X8Y7G9</accession>
<dbReference type="EMBL" id="PNBA02000004">
    <property type="protein sequence ID" value="KAG6427521.1"/>
    <property type="molecule type" value="Genomic_DNA"/>
</dbReference>
<dbReference type="AlphaFoldDB" id="A0A8X8Y7G9"/>
<name>A0A8X8Y7G9_SALSN</name>
<evidence type="ECO:0008006" key="3">
    <source>
        <dbReference type="Google" id="ProtNLM"/>
    </source>
</evidence>
<evidence type="ECO:0000313" key="2">
    <source>
        <dbReference type="Proteomes" id="UP000298416"/>
    </source>
</evidence>
<reference evidence="1" key="2">
    <citation type="submission" date="2020-08" db="EMBL/GenBank/DDBJ databases">
        <title>Plant Genome Project.</title>
        <authorList>
            <person name="Zhang R.-G."/>
        </authorList>
    </citation>
    <scope>NUCLEOTIDE SEQUENCE</scope>
    <source>
        <strain evidence="1">Huo1</strain>
        <tissue evidence="1">Leaf</tissue>
    </source>
</reference>
<comment type="caution">
    <text evidence="1">The sequence shown here is derived from an EMBL/GenBank/DDBJ whole genome shotgun (WGS) entry which is preliminary data.</text>
</comment>
<proteinExistence type="predicted"/>
<sequence>MSKMYYFPLIPRLQRLYASKATAEEMRWHASSTDNGVMRHPADSPAWKHINSIFPEFALDCRNVRLGLSTDGFRPFGQSRKQYSSWPIILTPYNLPPWLCMKGHFMFLTVLVPGPRNPKDKLDAFLQPLIDELKQLWEVGVSTYDISLKQNFQMRAMLMWTISDFPAYAMLSGWSTAGRLACPYCMENSDAFTLEKSGKQSWFDNHRKFLPMNHPF</sequence>
<evidence type="ECO:0000313" key="1">
    <source>
        <dbReference type="EMBL" id="KAG6427521.1"/>
    </source>
</evidence>
<dbReference type="PANTHER" id="PTHR10775">
    <property type="entry name" value="OS08G0208400 PROTEIN"/>
    <property type="match status" value="1"/>
</dbReference>
<dbReference type="InterPro" id="IPR004242">
    <property type="entry name" value="Transposase_21"/>
</dbReference>
<keyword evidence="2" id="KW-1185">Reference proteome</keyword>
<protein>
    <recommendedName>
        <fullName evidence="3">Transposase</fullName>
    </recommendedName>
</protein>
<gene>
    <name evidence="1" type="ORF">SASPL_111767</name>
</gene>
<reference evidence="1" key="1">
    <citation type="submission" date="2018-01" db="EMBL/GenBank/DDBJ databases">
        <authorList>
            <person name="Mao J.F."/>
        </authorList>
    </citation>
    <scope>NUCLEOTIDE SEQUENCE</scope>
    <source>
        <strain evidence="1">Huo1</strain>
        <tissue evidence="1">Leaf</tissue>
    </source>
</reference>
<organism evidence="1">
    <name type="scientific">Salvia splendens</name>
    <name type="common">Scarlet sage</name>
    <dbReference type="NCBI Taxonomy" id="180675"/>
    <lineage>
        <taxon>Eukaryota</taxon>
        <taxon>Viridiplantae</taxon>
        <taxon>Streptophyta</taxon>
        <taxon>Embryophyta</taxon>
        <taxon>Tracheophyta</taxon>
        <taxon>Spermatophyta</taxon>
        <taxon>Magnoliopsida</taxon>
        <taxon>eudicotyledons</taxon>
        <taxon>Gunneridae</taxon>
        <taxon>Pentapetalae</taxon>
        <taxon>asterids</taxon>
        <taxon>lamiids</taxon>
        <taxon>Lamiales</taxon>
        <taxon>Lamiaceae</taxon>
        <taxon>Nepetoideae</taxon>
        <taxon>Mentheae</taxon>
        <taxon>Salviinae</taxon>
        <taxon>Salvia</taxon>
        <taxon>Salvia subgen. Calosphace</taxon>
        <taxon>core Calosphace</taxon>
    </lineage>
</organism>